<reference evidence="1" key="1">
    <citation type="submission" date="2020-10" db="EMBL/GenBank/DDBJ databases">
        <authorList>
            <person name="Castelo-Branco R."/>
            <person name="Eusebio N."/>
            <person name="Adriana R."/>
            <person name="Vieira A."/>
            <person name="Brugerolle De Fraissinette N."/>
            <person name="Rezende De Castro R."/>
            <person name="Schneider M.P."/>
            <person name="Vasconcelos V."/>
            <person name="Leao P.N."/>
        </authorList>
    </citation>
    <scope>NUCLEOTIDE SEQUENCE</scope>
    <source>
        <strain evidence="1">LEGE 11479</strain>
    </source>
</reference>
<dbReference type="AlphaFoldDB" id="A0A928ZQW1"/>
<sequence length="191" mass="21316">MIRRQTSRFTVSSIFYYLVLGSLALAIGGCTSHSEIVDIEGTAASQESIAQPKTEQIQDTQVHLNLDEAGIALRGYDPVSYFTEAEPVKGQEAHSFTWNDATWHFATAENRDLFSNEPEKYAPANGGYCTFGIVLKKKFDGDPQVWSVIKSRLYVFLNEDVQQKFLQDSAGNLQKVSANWPVIQFKSPGEL</sequence>
<dbReference type="PROSITE" id="PS51257">
    <property type="entry name" value="PROKAR_LIPOPROTEIN"/>
    <property type="match status" value="1"/>
</dbReference>
<dbReference type="NCBIfam" id="NF041384">
    <property type="entry name" value="YHS_seleno_dom"/>
    <property type="match status" value="1"/>
</dbReference>
<dbReference type="EMBL" id="JADEXP010000021">
    <property type="protein sequence ID" value="MBE9065863.1"/>
    <property type="molecule type" value="Genomic_DNA"/>
</dbReference>
<evidence type="ECO:0000313" key="2">
    <source>
        <dbReference type="Proteomes" id="UP000615026"/>
    </source>
</evidence>
<name>A0A928ZQW1_LEPEC</name>
<organism evidence="1 2">
    <name type="scientific">Leptolyngbya cf. ectocarpi LEGE 11479</name>
    <dbReference type="NCBI Taxonomy" id="1828722"/>
    <lineage>
        <taxon>Bacteria</taxon>
        <taxon>Bacillati</taxon>
        <taxon>Cyanobacteriota</taxon>
        <taxon>Cyanophyceae</taxon>
        <taxon>Leptolyngbyales</taxon>
        <taxon>Leptolyngbyaceae</taxon>
        <taxon>Leptolyngbya group</taxon>
        <taxon>Leptolyngbya</taxon>
    </lineage>
</organism>
<comment type="caution">
    <text evidence="1">The sequence shown here is derived from an EMBL/GenBank/DDBJ whole genome shotgun (WGS) entry which is preliminary data.</text>
</comment>
<protein>
    <submittedName>
        <fullName evidence="1">YHS domain-containing protein</fullName>
    </submittedName>
</protein>
<dbReference type="RefSeq" id="WP_193991189.1">
    <property type="nucleotide sequence ID" value="NZ_JADEXP010000021.1"/>
</dbReference>
<gene>
    <name evidence="1" type="ORF">IQ260_04270</name>
</gene>
<evidence type="ECO:0000313" key="1">
    <source>
        <dbReference type="EMBL" id="MBE9065863.1"/>
    </source>
</evidence>
<accession>A0A928ZQW1</accession>
<proteinExistence type="predicted"/>
<dbReference type="Proteomes" id="UP000615026">
    <property type="component" value="Unassembled WGS sequence"/>
</dbReference>
<keyword evidence="2" id="KW-1185">Reference proteome</keyword>